<keyword evidence="9" id="KW-0902">Two-component regulatory system</keyword>
<dbReference type="PROSITE" id="PS50885">
    <property type="entry name" value="HAMP"/>
    <property type="match status" value="1"/>
</dbReference>
<keyword evidence="5" id="KW-0808">Transferase</keyword>
<keyword evidence="14" id="KW-1185">Reference proteome</keyword>
<evidence type="ECO:0000259" key="12">
    <source>
        <dbReference type="PROSITE" id="PS50885"/>
    </source>
</evidence>
<keyword evidence="11" id="KW-0472">Membrane</keyword>
<dbReference type="InterPro" id="IPR003660">
    <property type="entry name" value="HAMP_dom"/>
</dbReference>
<dbReference type="InterPro" id="IPR013587">
    <property type="entry name" value="Nitrate/nitrite_sensing"/>
</dbReference>
<evidence type="ECO:0000256" key="5">
    <source>
        <dbReference type="ARBA" id="ARBA00022679"/>
    </source>
</evidence>
<evidence type="ECO:0000256" key="7">
    <source>
        <dbReference type="ARBA" id="ARBA00022777"/>
    </source>
</evidence>
<keyword evidence="4" id="KW-0597">Phosphoprotein</keyword>
<evidence type="ECO:0000256" key="9">
    <source>
        <dbReference type="ARBA" id="ARBA00023012"/>
    </source>
</evidence>
<feature type="transmembrane region" description="Helical" evidence="11">
    <location>
        <begin position="316"/>
        <end position="346"/>
    </location>
</feature>
<dbReference type="PANTHER" id="PTHR45436:SF5">
    <property type="entry name" value="SENSOR HISTIDINE KINASE TRCS"/>
    <property type="match status" value="1"/>
</dbReference>
<dbReference type="Proteomes" id="UP000589036">
    <property type="component" value="Unassembled WGS sequence"/>
</dbReference>
<evidence type="ECO:0000256" key="4">
    <source>
        <dbReference type="ARBA" id="ARBA00022553"/>
    </source>
</evidence>
<dbReference type="GO" id="GO:0005886">
    <property type="term" value="C:plasma membrane"/>
    <property type="evidence" value="ECO:0007669"/>
    <property type="project" value="TreeGrafter"/>
</dbReference>
<dbReference type="GO" id="GO:0000160">
    <property type="term" value="P:phosphorelay signal transduction system"/>
    <property type="evidence" value="ECO:0007669"/>
    <property type="project" value="UniProtKB-KW"/>
</dbReference>
<keyword evidence="8 11" id="KW-1133">Transmembrane helix</keyword>
<dbReference type="RefSeq" id="WP_246334264.1">
    <property type="nucleotide sequence ID" value="NZ_BAAAYY010000055.1"/>
</dbReference>
<evidence type="ECO:0000256" key="3">
    <source>
        <dbReference type="ARBA" id="ARBA00012438"/>
    </source>
</evidence>
<dbReference type="EC" id="2.7.13.3" evidence="3"/>
<dbReference type="EMBL" id="JACCCC010000001">
    <property type="protein sequence ID" value="NYE46570.1"/>
    <property type="molecule type" value="Genomic_DNA"/>
</dbReference>
<dbReference type="InterPro" id="IPR003594">
    <property type="entry name" value="HATPase_dom"/>
</dbReference>
<sequence length="686" mass="74603">MGTTRGRTAKSTIRRQLTRIVLIPSISFLLLWAIMTAAGSAHAVGLTLSVLNGRDGVAGFGAIAVELREERRLTQVYLGDPTARATAELERQRTRTDDAFAARYEQASRLLTRGGDATRDATRDFFDDWKSLGGLRSEVDDRSLDRASALHRYSEFVAGIHLISDAIVVELADHEGLSQGALALDLMRARDEYSQADALLAGVIAEGEMSYEETAHFTYLTASYRDALADAGPGMAPEARDRHEAMLGTPAWTAAERLSRSVVTREPVGGSDDPEAGGWNGDVPVEAREWDEAMAASAPLFNDLVLAQIRASNETAWAAALHAIALNVFGCLLTLATGITAIVIALRSSRRLTERLRRLRTETLEVSDTRLPAIVSRAQRGRRVDVAAELPSLRHGDDEIGQVADAFNTAQRTAVGAAVKQAEIREGANRVFLGIAYRNQTLVQRQLRMLDEIEGKEEDPRALRALFRLDHLVTRGRRYADNLIILGGAGAARRWREPMPLVDVLRGAISETEDYERVRLRSAPKVRVQGFAVADVVHLIAELVENAAQFSPADSHVDVNSGRVPNGLAVDVEDRGLGMTGDAYAEANRTLAHPPEFDVMALTEEPRLGLFVVARLAARHGVRVRLCPSPYGGTRAVAVLPDALLESAAPPAAEPGPVRETVPRQDDGGLELLRRLGRTVGRAHEQ</sequence>
<dbReference type="InterPro" id="IPR036890">
    <property type="entry name" value="HATPase_C_sf"/>
</dbReference>
<keyword evidence="6 11" id="KW-0812">Transmembrane</keyword>
<evidence type="ECO:0000313" key="14">
    <source>
        <dbReference type="Proteomes" id="UP000589036"/>
    </source>
</evidence>
<evidence type="ECO:0000256" key="2">
    <source>
        <dbReference type="ARBA" id="ARBA00004370"/>
    </source>
</evidence>
<evidence type="ECO:0000313" key="13">
    <source>
        <dbReference type="EMBL" id="NYE46570.1"/>
    </source>
</evidence>
<evidence type="ECO:0000256" key="11">
    <source>
        <dbReference type="SAM" id="Phobius"/>
    </source>
</evidence>
<organism evidence="13 14">
    <name type="scientific">Spinactinospora alkalitolerans</name>
    <dbReference type="NCBI Taxonomy" id="687207"/>
    <lineage>
        <taxon>Bacteria</taxon>
        <taxon>Bacillati</taxon>
        <taxon>Actinomycetota</taxon>
        <taxon>Actinomycetes</taxon>
        <taxon>Streptosporangiales</taxon>
        <taxon>Nocardiopsidaceae</taxon>
        <taxon>Spinactinospora</taxon>
    </lineage>
</organism>
<evidence type="ECO:0000256" key="1">
    <source>
        <dbReference type="ARBA" id="ARBA00000085"/>
    </source>
</evidence>
<reference evidence="13 14" key="1">
    <citation type="submission" date="2020-07" db="EMBL/GenBank/DDBJ databases">
        <title>Sequencing the genomes of 1000 actinobacteria strains.</title>
        <authorList>
            <person name="Klenk H.-P."/>
        </authorList>
    </citation>
    <scope>NUCLEOTIDE SEQUENCE [LARGE SCALE GENOMIC DNA]</scope>
    <source>
        <strain evidence="13 14">CXB654</strain>
    </source>
</reference>
<evidence type="ECO:0000256" key="8">
    <source>
        <dbReference type="ARBA" id="ARBA00022989"/>
    </source>
</evidence>
<comment type="subcellular location">
    <subcellularLocation>
        <location evidence="2">Membrane</location>
    </subcellularLocation>
</comment>
<dbReference type="Gene3D" id="6.10.340.10">
    <property type="match status" value="1"/>
</dbReference>
<feature type="domain" description="HAMP" evidence="12">
    <location>
        <begin position="350"/>
        <end position="419"/>
    </location>
</feature>
<dbReference type="AlphaFoldDB" id="A0A852TXI9"/>
<comment type="caution">
    <text evidence="13">The sequence shown here is derived from an EMBL/GenBank/DDBJ whole genome shotgun (WGS) entry which is preliminary data.</text>
</comment>
<dbReference type="Pfam" id="PF08376">
    <property type="entry name" value="NIT"/>
    <property type="match status" value="1"/>
</dbReference>
<dbReference type="InterPro" id="IPR050428">
    <property type="entry name" value="TCS_sensor_his_kinase"/>
</dbReference>
<name>A0A852TXI9_9ACTN</name>
<comment type="catalytic activity">
    <reaction evidence="1">
        <text>ATP + protein L-histidine = ADP + protein N-phospho-L-histidine.</text>
        <dbReference type="EC" id="2.7.13.3"/>
    </reaction>
</comment>
<evidence type="ECO:0000256" key="6">
    <source>
        <dbReference type="ARBA" id="ARBA00022692"/>
    </source>
</evidence>
<dbReference type="PANTHER" id="PTHR45436">
    <property type="entry name" value="SENSOR HISTIDINE KINASE YKOH"/>
    <property type="match status" value="1"/>
</dbReference>
<gene>
    <name evidence="13" type="ORF">HDA32_001690</name>
</gene>
<dbReference type="GO" id="GO:0004673">
    <property type="term" value="F:protein histidine kinase activity"/>
    <property type="evidence" value="ECO:0007669"/>
    <property type="project" value="UniProtKB-EC"/>
</dbReference>
<dbReference type="Gene3D" id="3.30.565.10">
    <property type="entry name" value="Histidine kinase-like ATPase, C-terminal domain"/>
    <property type="match status" value="1"/>
</dbReference>
<dbReference type="Pfam" id="PF02518">
    <property type="entry name" value="HATPase_c"/>
    <property type="match status" value="1"/>
</dbReference>
<keyword evidence="7" id="KW-0418">Kinase</keyword>
<feature type="region of interest" description="Disordered" evidence="10">
    <location>
        <begin position="648"/>
        <end position="686"/>
    </location>
</feature>
<protein>
    <recommendedName>
        <fullName evidence="3">histidine kinase</fullName>
        <ecNumber evidence="3">2.7.13.3</ecNumber>
    </recommendedName>
</protein>
<dbReference type="SMART" id="SM00387">
    <property type="entry name" value="HATPase_c"/>
    <property type="match status" value="1"/>
</dbReference>
<dbReference type="SUPFAM" id="SSF55874">
    <property type="entry name" value="ATPase domain of HSP90 chaperone/DNA topoisomerase II/histidine kinase"/>
    <property type="match status" value="1"/>
</dbReference>
<evidence type="ECO:0000256" key="10">
    <source>
        <dbReference type="SAM" id="MobiDB-lite"/>
    </source>
</evidence>
<proteinExistence type="predicted"/>
<accession>A0A852TXI9</accession>